<dbReference type="Proteomes" id="UP001597519">
    <property type="component" value="Unassembled WGS sequence"/>
</dbReference>
<dbReference type="RefSeq" id="WP_377775891.1">
    <property type="nucleotide sequence ID" value="NZ_JBHUOQ010000005.1"/>
</dbReference>
<feature type="transmembrane region" description="Helical" evidence="6">
    <location>
        <begin position="12"/>
        <end position="38"/>
    </location>
</feature>
<reference evidence="9" key="1">
    <citation type="journal article" date="2019" name="Int. J. Syst. Evol. Microbiol.">
        <title>The Global Catalogue of Microorganisms (GCM) 10K type strain sequencing project: providing services to taxonomists for standard genome sequencing and annotation.</title>
        <authorList>
            <consortium name="The Broad Institute Genomics Platform"/>
            <consortium name="The Broad Institute Genome Sequencing Center for Infectious Disease"/>
            <person name="Wu L."/>
            <person name="Ma J."/>
        </authorList>
    </citation>
    <scope>NUCLEOTIDE SEQUENCE [LARGE SCALE GENOMIC DNA]</scope>
    <source>
        <strain evidence="9">KCTC 33575</strain>
    </source>
</reference>
<proteinExistence type="predicted"/>
<evidence type="ECO:0000256" key="4">
    <source>
        <dbReference type="ARBA" id="ARBA00022989"/>
    </source>
</evidence>
<evidence type="ECO:0000256" key="5">
    <source>
        <dbReference type="ARBA" id="ARBA00023136"/>
    </source>
</evidence>
<comment type="subcellular location">
    <subcellularLocation>
        <location evidence="1">Cell membrane</location>
        <topology evidence="1">Multi-pass membrane protein</topology>
    </subcellularLocation>
</comment>
<evidence type="ECO:0000256" key="3">
    <source>
        <dbReference type="ARBA" id="ARBA00022692"/>
    </source>
</evidence>
<dbReference type="EMBL" id="JBHUOQ010000005">
    <property type="protein sequence ID" value="MFD2831568.1"/>
    <property type="molecule type" value="Genomic_DNA"/>
</dbReference>
<feature type="transmembrane region" description="Helical" evidence="6">
    <location>
        <begin position="127"/>
        <end position="147"/>
    </location>
</feature>
<keyword evidence="5 6" id="KW-0472">Membrane</keyword>
<evidence type="ECO:0000256" key="6">
    <source>
        <dbReference type="SAM" id="Phobius"/>
    </source>
</evidence>
<dbReference type="Pfam" id="PF06271">
    <property type="entry name" value="RDD"/>
    <property type="match status" value="1"/>
</dbReference>
<name>A0ABW5X2F1_9STAP</name>
<feature type="domain" description="RDD" evidence="7">
    <location>
        <begin position="8"/>
        <end position="160"/>
    </location>
</feature>
<evidence type="ECO:0000313" key="8">
    <source>
        <dbReference type="EMBL" id="MFD2831568.1"/>
    </source>
</evidence>
<dbReference type="PANTHER" id="PTHR36115">
    <property type="entry name" value="PROLINE-RICH ANTIGEN HOMOLOG-RELATED"/>
    <property type="match status" value="1"/>
</dbReference>
<gene>
    <name evidence="8" type="ORF">ACFSX4_13910</name>
</gene>
<keyword evidence="2" id="KW-1003">Cell membrane</keyword>
<evidence type="ECO:0000259" key="7">
    <source>
        <dbReference type="Pfam" id="PF06271"/>
    </source>
</evidence>
<keyword evidence="4 6" id="KW-1133">Transmembrane helix</keyword>
<evidence type="ECO:0000256" key="2">
    <source>
        <dbReference type="ARBA" id="ARBA00022475"/>
    </source>
</evidence>
<dbReference type="InterPro" id="IPR051791">
    <property type="entry name" value="Pra-immunoreactive"/>
</dbReference>
<keyword evidence="9" id="KW-1185">Reference proteome</keyword>
<evidence type="ECO:0000256" key="1">
    <source>
        <dbReference type="ARBA" id="ARBA00004651"/>
    </source>
</evidence>
<comment type="caution">
    <text evidence="8">The sequence shown here is derived from an EMBL/GenBank/DDBJ whole genome shotgun (WGS) entry which is preliminary data.</text>
</comment>
<dbReference type="InterPro" id="IPR010432">
    <property type="entry name" value="RDD"/>
</dbReference>
<protein>
    <submittedName>
        <fullName evidence="8">RDD family protein</fullName>
    </submittedName>
</protein>
<keyword evidence="3 6" id="KW-0812">Transmembrane</keyword>
<accession>A0ABW5X2F1</accession>
<sequence>MEQYSTKDRLFALLIDYLVICVYLILLFTAFMMIYFIIMDGLPEYSQMEAQVLSFTTTVLPVTLAFSIMESDPPCGTVGKRIRGIKVTYKKRTFLNSLLRNTAKFLPWHIGHVGVIAAIYNDYSTGWFMLANAGFALAVVYLLMAVFRKDHRHIPDMLAGTKVIRKFS</sequence>
<evidence type="ECO:0000313" key="9">
    <source>
        <dbReference type="Proteomes" id="UP001597519"/>
    </source>
</evidence>
<organism evidence="8 9">
    <name type="scientific">Corticicoccus populi</name>
    <dbReference type="NCBI Taxonomy" id="1812821"/>
    <lineage>
        <taxon>Bacteria</taxon>
        <taxon>Bacillati</taxon>
        <taxon>Bacillota</taxon>
        <taxon>Bacilli</taxon>
        <taxon>Bacillales</taxon>
        <taxon>Staphylococcaceae</taxon>
        <taxon>Corticicoccus</taxon>
    </lineage>
</organism>
<dbReference type="PANTHER" id="PTHR36115:SF4">
    <property type="entry name" value="MEMBRANE PROTEIN"/>
    <property type="match status" value="1"/>
</dbReference>